<dbReference type="Pfam" id="PF00085">
    <property type="entry name" value="Thioredoxin"/>
    <property type="match status" value="1"/>
</dbReference>
<dbReference type="SMART" id="SM00028">
    <property type="entry name" value="TPR"/>
    <property type="match status" value="7"/>
</dbReference>
<evidence type="ECO:0000313" key="6">
    <source>
        <dbReference type="EMBL" id="KAF7836655.1"/>
    </source>
</evidence>
<feature type="compositionally biased region" description="Basic and acidic residues" evidence="4">
    <location>
        <begin position="27"/>
        <end position="37"/>
    </location>
</feature>
<sequence length="745" mass="81092">MSHSGKGISELGFDALNDRFRDSLSCEANKPDFRELDLGSPVSPLRTRHSSAPATSGLTTTSSSSSSSGSVSGRNGYNTVPKRSDSDPNNHSGELSGSSENSPTAAESLRSAGNARNFKSPQARSDSATTQPLIYSGQSSSVNSPPPNFLPTGNICPSGKIPKTAPVINRSSRSDVLGTGTGNYGHGSIMRGGVASKGAPGDTIGVANARISSGGAVGGTDPIKRGSLSVDPEEVKRAGNEQYKKGHFTEALSLYDRAIALSPANAAYRSNRAAALTGLRRLGEAVRECEEAVRLDPNYGRAHHRLASLFLRSVGNAKILIVLVDLDLLVDCPPPLVVDKEFKWLSVICICRDRLGQVENARKHLFCPGLPPDPSELQKLQSVEKHISKCTDVRRIADWKSVLREVDAAVAAGADSSPQLFMCRAEAFLKLHQIDDAESSLSNSKLEQHTNSSSQSRFFGFLSEAYSFFVRAQIEMARGRFENAVTAAEKAGQIDPRNIEVAVLIKNVKMVARARAQGNDLFKSERFTEACSAYGEGLRLDPSNSILYCNRAACWFKLGHWERSIEDCNQALHIQPNYTKALLRRAASNSKLEQWEEAVKDYEVLRRELPDDNEVAEALFHAQVALKKSRGEEVQNLKFGGEVEEVSGLEEFRAAISLPGVSVVHFEIASNPQCKQISPFVGTLCGRYPSINFLKVDIQECPTVATSESVRIVPTFKIYKNGNRVKEIVCPSRDMLEHSVKRYSF</sequence>
<dbReference type="SUPFAM" id="SSF52833">
    <property type="entry name" value="Thioredoxin-like"/>
    <property type="match status" value="1"/>
</dbReference>
<evidence type="ECO:0000256" key="4">
    <source>
        <dbReference type="SAM" id="MobiDB-lite"/>
    </source>
</evidence>
<dbReference type="FunFam" id="3.40.30.10:FF:000211">
    <property type="entry name" value="TPR repeat-containing thioredoxin TTL4"/>
    <property type="match status" value="1"/>
</dbReference>
<dbReference type="GO" id="GO:0005737">
    <property type="term" value="C:cytoplasm"/>
    <property type="evidence" value="ECO:0007669"/>
    <property type="project" value="TreeGrafter"/>
</dbReference>
<comment type="caution">
    <text evidence="6">The sequence shown here is derived from an EMBL/GenBank/DDBJ whole genome shotgun (WGS) entry which is preliminary data.</text>
</comment>
<evidence type="ECO:0000256" key="2">
    <source>
        <dbReference type="ARBA" id="ARBA00022803"/>
    </source>
</evidence>
<reference evidence="6" key="1">
    <citation type="submission" date="2020-09" db="EMBL/GenBank/DDBJ databases">
        <title>Genome-Enabled Discovery of Anthraquinone Biosynthesis in Senna tora.</title>
        <authorList>
            <person name="Kang S.-H."/>
            <person name="Pandey R.P."/>
            <person name="Lee C.-M."/>
            <person name="Sim J.-S."/>
            <person name="Jeong J.-T."/>
            <person name="Choi B.-S."/>
            <person name="Jung M."/>
            <person name="Ginzburg D."/>
            <person name="Zhao K."/>
            <person name="Won S.Y."/>
            <person name="Oh T.-J."/>
            <person name="Yu Y."/>
            <person name="Kim N.-H."/>
            <person name="Lee O.R."/>
            <person name="Lee T.-H."/>
            <person name="Bashyal P."/>
            <person name="Kim T.-S."/>
            <person name="Lee W.-H."/>
            <person name="Kawkins C."/>
            <person name="Kim C.-K."/>
            <person name="Kim J.S."/>
            <person name="Ahn B.O."/>
            <person name="Rhee S.Y."/>
            <person name="Sohng J.K."/>
        </authorList>
    </citation>
    <scope>NUCLEOTIDE SEQUENCE</scope>
    <source>
        <tissue evidence="6">Leaf</tissue>
    </source>
</reference>
<feature type="repeat" description="TPR" evidence="3">
    <location>
        <begin position="545"/>
        <end position="578"/>
    </location>
</feature>
<dbReference type="Pfam" id="PF13432">
    <property type="entry name" value="TPR_16"/>
    <property type="match status" value="1"/>
</dbReference>
<evidence type="ECO:0000313" key="7">
    <source>
        <dbReference type="Proteomes" id="UP000634136"/>
    </source>
</evidence>
<dbReference type="Gene3D" id="3.40.30.10">
    <property type="entry name" value="Glutaredoxin"/>
    <property type="match status" value="1"/>
</dbReference>
<keyword evidence="7" id="KW-1185">Reference proteome</keyword>
<proteinExistence type="predicted"/>
<accession>A0A835CDC0</accession>
<evidence type="ECO:0000259" key="5">
    <source>
        <dbReference type="Pfam" id="PF00085"/>
    </source>
</evidence>
<dbReference type="PANTHER" id="PTHR46050:SF3">
    <property type="entry name" value="TPR REPEAT-CONTAINING THIOREDOXIN TTL1"/>
    <property type="match status" value="1"/>
</dbReference>
<feature type="region of interest" description="Disordered" evidence="4">
    <location>
        <begin position="27"/>
        <end position="174"/>
    </location>
</feature>
<dbReference type="InterPro" id="IPR019734">
    <property type="entry name" value="TPR_rpt"/>
</dbReference>
<dbReference type="InterPro" id="IPR011990">
    <property type="entry name" value="TPR-like_helical_dom_sf"/>
</dbReference>
<feature type="repeat" description="TPR" evidence="3">
    <location>
        <begin position="232"/>
        <end position="265"/>
    </location>
</feature>
<name>A0A835CDC0_9FABA</name>
<evidence type="ECO:0000256" key="3">
    <source>
        <dbReference type="PROSITE-ProRule" id="PRU00339"/>
    </source>
</evidence>
<dbReference type="InterPro" id="IPR013766">
    <property type="entry name" value="Thioredoxin_domain"/>
</dbReference>
<dbReference type="PANTHER" id="PTHR46050">
    <property type="entry name" value="TPR REPEAT-CONTAINING THIOREDOXIN"/>
    <property type="match status" value="1"/>
</dbReference>
<dbReference type="Proteomes" id="UP000634136">
    <property type="component" value="Unassembled WGS sequence"/>
</dbReference>
<dbReference type="EMBL" id="JAAIUW010000004">
    <property type="protein sequence ID" value="KAF7836655.1"/>
    <property type="molecule type" value="Genomic_DNA"/>
</dbReference>
<dbReference type="Pfam" id="PF00515">
    <property type="entry name" value="TPR_1"/>
    <property type="match status" value="1"/>
</dbReference>
<organism evidence="6 7">
    <name type="scientific">Senna tora</name>
    <dbReference type="NCBI Taxonomy" id="362788"/>
    <lineage>
        <taxon>Eukaryota</taxon>
        <taxon>Viridiplantae</taxon>
        <taxon>Streptophyta</taxon>
        <taxon>Embryophyta</taxon>
        <taxon>Tracheophyta</taxon>
        <taxon>Spermatophyta</taxon>
        <taxon>Magnoliopsida</taxon>
        <taxon>eudicotyledons</taxon>
        <taxon>Gunneridae</taxon>
        <taxon>Pentapetalae</taxon>
        <taxon>rosids</taxon>
        <taxon>fabids</taxon>
        <taxon>Fabales</taxon>
        <taxon>Fabaceae</taxon>
        <taxon>Caesalpinioideae</taxon>
        <taxon>Cassia clade</taxon>
        <taxon>Senna</taxon>
    </lineage>
</organism>
<protein>
    <submittedName>
        <fullName evidence="6">TPR repeat-containing thioredoxin TTL1-like</fullName>
    </submittedName>
</protein>
<feature type="domain" description="Thioredoxin" evidence="5">
    <location>
        <begin position="650"/>
        <end position="739"/>
    </location>
</feature>
<evidence type="ECO:0000256" key="1">
    <source>
        <dbReference type="ARBA" id="ARBA00022737"/>
    </source>
</evidence>
<feature type="compositionally biased region" description="Low complexity" evidence="4">
    <location>
        <begin position="50"/>
        <end position="73"/>
    </location>
</feature>
<gene>
    <name evidence="6" type="ORF">G2W53_011514</name>
</gene>
<dbReference type="OrthoDB" id="2121326at2759"/>
<keyword evidence="2 3" id="KW-0802">TPR repeat</keyword>
<dbReference type="GO" id="GO:0006950">
    <property type="term" value="P:response to stress"/>
    <property type="evidence" value="ECO:0007669"/>
    <property type="project" value="UniProtKB-ARBA"/>
</dbReference>
<dbReference type="InterPro" id="IPR036249">
    <property type="entry name" value="Thioredoxin-like_sf"/>
</dbReference>
<dbReference type="PROSITE" id="PS50005">
    <property type="entry name" value="TPR"/>
    <property type="match status" value="3"/>
</dbReference>
<dbReference type="AlphaFoldDB" id="A0A835CDC0"/>
<keyword evidence="1" id="KW-0677">Repeat</keyword>
<feature type="repeat" description="TPR" evidence="3">
    <location>
        <begin position="465"/>
        <end position="498"/>
    </location>
</feature>
<feature type="compositionally biased region" description="Polar residues" evidence="4">
    <location>
        <begin position="117"/>
        <end position="143"/>
    </location>
</feature>
<dbReference type="SUPFAM" id="SSF48452">
    <property type="entry name" value="TPR-like"/>
    <property type="match status" value="2"/>
</dbReference>
<dbReference type="InterPro" id="IPR044534">
    <property type="entry name" value="TTL1-4"/>
</dbReference>
<dbReference type="Gene3D" id="1.25.40.10">
    <property type="entry name" value="Tetratricopeptide repeat domain"/>
    <property type="match status" value="2"/>
</dbReference>
<dbReference type="CDD" id="cd02947">
    <property type="entry name" value="TRX_family"/>
    <property type="match status" value="1"/>
</dbReference>
<feature type="compositionally biased region" description="Polar residues" evidence="4">
    <location>
        <begin position="89"/>
        <end position="105"/>
    </location>
</feature>